<gene>
    <name evidence="1" type="ORF">RXV79_19120</name>
</gene>
<dbReference type="EMBL" id="CP136336">
    <property type="protein sequence ID" value="WOB07022.1"/>
    <property type="molecule type" value="Genomic_DNA"/>
</dbReference>
<evidence type="ECO:0000313" key="2">
    <source>
        <dbReference type="Proteomes" id="UP001303946"/>
    </source>
</evidence>
<name>A0ABZ0CPY0_9BURK</name>
<accession>A0ABZ0CPY0</accession>
<reference evidence="1 2" key="1">
    <citation type="submission" date="2023-10" db="EMBL/GenBank/DDBJ databases">
        <title>Bacteria for the degradation of biodegradable plastic PBAT(Polybutylene adipate terephthalate).</title>
        <authorList>
            <person name="Weon H.-Y."/>
            <person name="Yeon J."/>
        </authorList>
    </citation>
    <scope>NUCLEOTIDE SEQUENCE [LARGE SCALE GENOMIC DNA]</scope>
    <source>
        <strain evidence="1 2">SBD 7-3</strain>
    </source>
</reference>
<protein>
    <recommendedName>
        <fullName evidence="3">Transposase</fullName>
    </recommendedName>
</protein>
<organism evidence="1 2">
    <name type="scientific">Piscinibacter gummiphilus</name>
    <dbReference type="NCBI Taxonomy" id="946333"/>
    <lineage>
        <taxon>Bacteria</taxon>
        <taxon>Pseudomonadati</taxon>
        <taxon>Pseudomonadota</taxon>
        <taxon>Betaproteobacteria</taxon>
        <taxon>Burkholderiales</taxon>
        <taxon>Sphaerotilaceae</taxon>
        <taxon>Piscinibacter</taxon>
    </lineage>
</organism>
<sequence length="51" mass="5881">MDTPKQPAAPQPNPDLQARVAKWLELKREMEALHAQLEYARLMLKLGVVKR</sequence>
<dbReference type="Proteomes" id="UP001303946">
    <property type="component" value="Chromosome"/>
</dbReference>
<evidence type="ECO:0008006" key="3">
    <source>
        <dbReference type="Google" id="ProtNLM"/>
    </source>
</evidence>
<evidence type="ECO:0000313" key="1">
    <source>
        <dbReference type="EMBL" id="WOB07022.1"/>
    </source>
</evidence>
<keyword evidence="2" id="KW-1185">Reference proteome</keyword>
<proteinExistence type="predicted"/>
<dbReference type="RefSeq" id="WP_316699699.1">
    <property type="nucleotide sequence ID" value="NZ_CP136336.1"/>
</dbReference>